<dbReference type="EMBL" id="JACCJC010000019">
    <property type="protein sequence ID" value="KAF6236352.1"/>
    <property type="molecule type" value="Genomic_DNA"/>
</dbReference>
<dbReference type="OrthoDB" id="341259at2759"/>
<dbReference type="Proteomes" id="UP000578531">
    <property type="component" value="Unassembled WGS sequence"/>
</dbReference>
<evidence type="ECO:0000313" key="1">
    <source>
        <dbReference type="EMBL" id="KAF6236352.1"/>
    </source>
</evidence>
<sequence length="109" mass="12126">MKSAPESVGLAWTGIRLCLHSVEDDFATFNLFSGAAADIIGILISCRVYGKMYGGHKGPEDFQELHRKVVEYIPGIYTDILNFSYAMNKHMGRNTGCEPSPYSRTNPYS</sequence>
<proteinExistence type="predicted"/>
<reference evidence="1 2" key="1">
    <citation type="journal article" date="2020" name="Genomics">
        <title>Complete, high-quality genomes from long-read metagenomic sequencing of two wolf lichen thalli reveals enigmatic genome architecture.</title>
        <authorList>
            <person name="McKenzie S.K."/>
            <person name="Walston R.F."/>
            <person name="Allen J.L."/>
        </authorList>
    </citation>
    <scope>NUCLEOTIDE SEQUENCE [LARGE SCALE GENOMIC DNA]</scope>
    <source>
        <strain evidence="1">WasteWater2</strain>
    </source>
</reference>
<organism evidence="1 2">
    <name type="scientific">Letharia columbiana</name>
    <dbReference type="NCBI Taxonomy" id="112416"/>
    <lineage>
        <taxon>Eukaryota</taxon>
        <taxon>Fungi</taxon>
        <taxon>Dikarya</taxon>
        <taxon>Ascomycota</taxon>
        <taxon>Pezizomycotina</taxon>
        <taxon>Lecanoromycetes</taxon>
        <taxon>OSLEUM clade</taxon>
        <taxon>Lecanoromycetidae</taxon>
        <taxon>Lecanorales</taxon>
        <taxon>Lecanorineae</taxon>
        <taxon>Parmeliaceae</taxon>
        <taxon>Letharia</taxon>
    </lineage>
</organism>
<evidence type="ECO:0000313" key="2">
    <source>
        <dbReference type="Proteomes" id="UP000578531"/>
    </source>
</evidence>
<dbReference type="AlphaFoldDB" id="A0A8H6L5H6"/>
<accession>A0A8H6L5H6</accession>
<protein>
    <submittedName>
        <fullName evidence="1">Uncharacterized protein</fullName>
    </submittedName>
</protein>
<comment type="caution">
    <text evidence="1">The sequence shown here is derived from an EMBL/GenBank/DDBJ whole genome shotgun (WGS) entry which is preliminary data.</text>
</comment>
<name>A0A8H6L5H6_9LECA</name>
<keyword evidence="2" id="KW-1185">Reference proteome</keyword>
<gene>
    <name evidence="1" type="ORF">HO173_005443</name>
</gene>
<dbReference type="GeneID" id="59287106"/>
<dbReference type="RefSeq" id="XP_037165698.1">
    <property type="nucleotide sequence ID" value="XM_037307360.1"/>
</dbReference>